<evidence type="ECO:0000313" key="1">
    <source>
        <dbReference type="EMBL" id="KAK7316043.1"/>
    </source>
</evidence>
<keyword evidence="2" id="KW-1185">Reference proteome</keyword>
<sequence length="146" mass="16923">MHWTILFMVRQYRSYNFNENVANLVTTTLNKDESLFYVAESEIGDQRKGERTEKEKEFRGILVALAHHYQKHKRILLRIMMKFQKVDLCCTNSSLVHRSFVALIAISKNGENSELIFPAHCESHAMGTNLNVAKPKVRLRVTLDKA</sequence>
<dbReference type="AlphaFoldDB" id="A0AAN9KGS6"/>
<dbReference type="EMBL" id="JAYMYQ010000008">
    <property type="protein sequence ID" value="KAK7316043.1"/>
    <property type="molecule type" value="Genomic_DNA"/>
</dbReference>
<name>A0AAN9KGS6_CANGL</name>
<reference evidence="1 2" key="1">
    <citation type="submission" date="2024-01" db="EMBL/GenBank/DDBJ databases">
        <title>The genomes of 5 underutilized Papilionoideae crops provide insights into root nodulation and disease resistanc.</title>
        <authorList>
            <person name="Jiang F."/>
        </authorList>
    </citation>
    <scope>NUCLEOTIDE SEQUENCE [LARGE SCALE GENOMIC DNA]</scope>
    <source>
        <strain evidence="1">LVBAO_FW01</strain>
        <tissue evidence="1">Leaves</tissue>
    </source>
</reference>
<protein>
    <submittedName>
        <fullName evidence="1">Uncharacterized protein</fullName>
    </submittedName>
</protein>
<evidence type="ECO:0000313" key="2">
    <source>
        <dbReference type="Proteomes" id="UP001367508"/>
    </source>
</evidence>
<gene>
    <name evidence="1" type="ORF">VNO77_34687</name>
</gene>
<proteinExistence type="predicted"/>
<comment type="caution">
    <text evidence="1">The sequence shown here is derived from an EMBL/GenBank/DDBJ whole genome shotgun (WGS) entry which is preliminary data.</text>
</comment>
<accession>A0AAN9KGS6</accession>
<organism evidence="1 2">
    <name type="scientific">Canavalia gladiata</name>
    <name type="common">Sword bean</name>
    <name type="synonym">Dolichos gladiatus</name>
    <dbReference type="NCBI Taxonomy" id="3824"/>
    <lineage>
        <taxon>Eukaryota</taxon>
        <taxon>Viridiplantae</taxon>
        <taxon>Streptophyta</taxon>
        <taxon>Embryophyta</taxon>
        <taxon>Tracheophyta</taxon>
        <taxon>Spermatophyta</taxon>
        <taxon>Magnoliopsida</taxon>
        <taxon>eudicotyledons</taxon>
        <taxon>Gunneridae</taxon>
        <taxon>Pentapetalae</taxon>
        <taxon>rosids</taxon>
        <taxon>fabids</taxon>
        <taxon>Fabales</taxon>
        <taxon>Fabaceae</taxon>
        <taxon>Papilionoideae</taxon>
        <taxon>50 kb inversion clade</taxon>
        <taxon>NPAAA clade</taxon>
        <taxon>indigoferoid/millettioid clade</taxon>
        <taxon>Phaseoleae</taxon>
        <taxon>Canavalia</taxon>
    </lineage>
</organism>
<dbReference type="Proteomes" id="UP001367508">
    <property type="component" value="Unassembled WGS sequence"/>
</dbReference>